<dbReference type="Gene3D" id="3.40.50.300">
    <property type="entry name" value="P-loop containing nucleotide triphosphate hydrolases"/>
    <property type="match status" value="1"/>
</dbReference>
<dbReference type="SUPFAM" id="SSF52540">
    <property type="entry name" value="P-loop containing nucleoside triphosphate hydrolases"/>
    <property type="match status" value="1"/>
</dbReference>
<dbReference type="GO" id="GO:0016787">
    <property type="term" value="F:hydrolase activity"/>
    <property type="evidence" value="ECO:0007669"/>
    <property type="project" value="UniProtKB-KW"/>
</dbReference>
<dbReference type="AlphaFoldDB" id="B0NDT9"/>
<keyword evidence="1" id="KW-0547">Nucleotide-binding</keyword>
<dbReference type="eggNOG" id="COG0507">
    <property type="taxonomic scope" value="Bacteria"/>
</dbReference>
<keyword evidence="1" id="KW-0378">Hydrolase</keyword>
<dbReference type="Pfam" id="PF13538">
    <property type="entry name" value="UvrD_C_2"/>
    <property type="match status" value="1"/>
</dbReference>
<proteinExistence type="predicted"/>
<dbReference type="EC" id="3.6.4.12" evidence="1"/>
<dbReference type="STRING" id="411468.CLOSCI_01617"/>
<dbReference type="InterPro" id="IPR027417">
    <property type="entry name" value="P-loop_NTPase"/>
</dbReference>
<evidence type="ECO:0000313" key="2">
    <source>
        <dbReference type="Proteomes" id="UP000289664"/>
    </source>
</evidence>
<accession>B0NDT9</accession>
<reference evidence="1 2" key="1">
    <citation type="journal article" date="2019" name="Appl. Environ. Microbiol.">
        <title>Clostridium scindens ATCC 35704: integration of nutritional requirements, the complete genome sequence, and global transcriptional responses to bile acids.</title>
        <authorList>
            <person name="Devendran S."/>
            <person name="Shrestha R."/>
            <person name="Alves J.M.P."/>
            <person name="Wolf P.G."/>
            <person name="Ly L."/>
            <person name="Hernandez A.G."/>
            <person name="Mendez-Garcia C."/>
            <person name="Inboden A."/>
            <person name="Wiley J."/>
            <person name="Paul O."/>
            <person name="Allen A."/>
            <person name="Springer E."/>
            <person name="Wright C.L."/>
            <person name="Fields C.J."/>
            <person name="Daniel S.L."/>
            <person name="Ridlon J.M."/>
        </authorList>
    </citation>
    <scope>NUCLEOTIDE SEQUENCE [LARGE SCALE GENOMIC DNA]</scope>
    <source>
        <strain evidence="1 2">ATCC 35704</strain>
    </source>
</reference>
<dbReference type="CDD" id="cd18809">
    <property type="entry name" value="SF1_C_RecD"/>
    <property type="match status" value="1"/>
</dbReference>
<organism evidence="1 2">
    <name type="scientific">Clostridium scindens (strain ATCC 35704 / DSM 5676 / VPI 13733 / 19)</name>
    <dbReference type="NCBI Taxonomy" id="411468"/>
    <lineage>
        <taxon>Bacteria</taxon>
        <taxon>Bacillati</taxon>
        <taxon>Bacillota</taxon>
        <taxon>Clostridia</taxon>
        <taxon>Lachnospirales</taxon>
        <taxon>Lachnospiraceae</taxon>
    </lineage>
</organism>
<keyword evidence="1" id="KW-0067">ATP-binding</keyword>
<dbReference type="GO" id="GO:0003678">
    <property type="term" value="F:DNA helicase activity"/>
    <property type="evidence" value="ECO:0007669"/>
    <property type="project" value="UniProtKB-EC"/>
</dbReference>
<evidence type="ECO:0000313" key="1">
    <source>
        <dbReference type="EMBL" id="QBF72886.1"/>
    </source>
</evidence>
<dbReference type="GeneID" id="62694474"/>
<dbReference type="EMBL" id="CP036170">
    <property type="protein sequence ID" value="QBF72886.1"/>
    <property type="molecule type" value="Genomic_DNA"/>
</dbReference>
<name>B0NDT9_CLOS5</name>
<sequence>MEERELTVRFDDKDVIYDVTELDELSLAYAVTIHKAQGSEYPIVVMPFTMSHFVMLQRNLLYTDVTRAKKIFVLVGEKKAVYYAIKNETTTVRNTCLAQRLRPDSRESRKVEI</sequence>
<gene>
    <name evidence="1" type="primary">recD2_1</name>
    <name evidence="1" type="ORF">HDCHBGLK_00231</name>
</gene>
<dbReference type="Proteomes" id="UP000289664">
    <property type="component" value="Chromosome"/>
</dbReference>
<dbReference type="HOGENOM" id="CLU_170927_0_0_9"/>
<keyword evidence="2" id="KW-1185">Reference proteome</keyword>
<dbReference type="RefSeq" id="WP_004606854.1">
    <property type="nucleotide sequence ID" value="NZ_CP036170.1"/>
</dbReference>
<keyword evidence="1" id="KW-0347">Helicase</keyword>
<dbReference type="KEGG" id="csci:HDCHBGLK_00231"/>
<dbReference type="InterPro" id="IPR027785">
    <property type="entry name" value="UvrD-like_helicase_C"/>
</dbReference>
<protein>
    <submittedName>
        <fullName evidence="1">ATP-dependent RecD-like DNA helicase</fullName>
        <ecNumber evidence="1">3.6.4.12</ecNumber>
    </submittedName>
</protein>